<feature type="region of interest" description="Disordered" evidence="1">
    <location>
        <begin position="21"/>
        <end position="46"/>
    </location>
</feature>
<feature type="compositionally biased region" description="Basic residues" evidence="1">
    <location>
        <begin position="21"/>
        <end position="31"/>
    </location>
</feature>
<protein>
    <submittedName>
        <fullName evidence="2">Uncharacterized protein</fullName>
    </submittedName>
</protein>
<dbReference type="Proteomes" id="UP000410492">
    <property type="component" value="Unassembled WGS sequence"/>
</dbReference>
<reference evidence="2 3" key="1">
    <citation type="submission" date="2019-01" db="EMBL/GenBank/DDBJ databases">
        <authorList>
            <person name="Sayadi A."/>
        </authorList>
    </citation>
    <scope>NUCLEOTIDE SEQUENCE [LARGE SCALE GENOMIC DNA]</scope>
</reference>
<dbReference type="AlphaFoldDB" id="A0A653DHG6"/>
<sequence>MYPDGTNRHYTIRKMFNRSKCGKCGKMRRRNASSLDSHSRRYQLLV</sequence>
<evidence type="ECO:0000313" key="3">
    <source>
        <dbReference type="Proteomes" id="UP000410492"/>
    </source>
</evidence>
<proteinExistence type="predicted"/>
<name>A0A653DHG6_CALMS</name>
<organism evidence="2 3">
    <name type="scientific">Callosobruchus maculatus</name>
    <name type="common">Southern cowpea weevil</name>
    <name type="synonym">Pulse bruchid</name>
    <dbReference type="NCBI Taxonomy" id="64391"/>
    <lineage>
        <taxon>Eukaryota</taxon>
        <taxon>Metazoa</taxon>
        <taxon>Ecdysozoa</taxon>
        <taxon>Arthropoda</taxon>
        <taxon>Hexapoda</taxon>
        <taxon>Insecta</taxon>
        <taxon>Pterygota</taxon>
        <taxon>Neoptera</taxon>
        <taxon>Endopterygota</taxon>
        <taxon>Coleoptera</taxon>
        <taxon>Polyphaga</taxon>
        <taxon>Cucujiformia</taxon>
        <taxon>Chrysomeloidea</taxon>
        <taxon>Chrysomelidae</taxon>
        <taxon>Bruchinae</taxon>
        <taxon>Bruchini</taxon>
        <taxon>Callosobruchus</taxon>
    </lineage>
</organism>
<gene>
    <name evidence="2" type="ORF">CALMAC_LOCUS17592</name>
</gene>
<keyword evidence="3" id="KW-1185">Reference proteome</keyword>
<dbReference type="OrthoDB" id="10326169at2759"/>
<evidence type="ECO:0000313" key="2">
    <source>
        <dbReference type="EMBL" id="VEN59651.1"/>
    </source>
</evidence>
<evidence type="ECO:0000256" key="1">
    <source>
        <dbReference type="SAM" id="MobiDB-lite"/>
    </source>
</evidence>
<accession>A0A653DHG6</accession>
<dbReference type="EMBL" id="CAACVG010012114">
    <property type="protein sequence ID" value="VEN59651.1"/>
    <property type="molecule type" value="Genomic_DNA"/>
</dbReference>